<dbReference type="GO" id="GO:0050897">
    <property type="term" value="F:cobalt ion binding"/>
    <property type="evidence" value="ECO:0007669"/>
    <property type="project" value="InterPro"/>
</dbReference>
<evidence type="ECO:0000259" key="8">
    <source>
        <dbReference type="Pfam" id="PF01979"/>
    </source>
</evidence>
<dbReference type="GO" id="GO:0006145">
    <property type="term" value="P:purine nucleobase catabolic process"/>
    <property type="evidence" value="ECO:0007669"/>
    <property type="project" value="TreeGrafter"/>
</dbReference>
<dbReference type="InterPro" id="IPR050138">
    <property type="entry name" value="DHOase/Allantoinase_Hydrolase"/>
</dbReference>
<sequence>MHTIIQKGSVWTENGFIQKDLLIIDGIIQRIAESIPVQGNAEIIDAGGNWIVPGFIDPHVHFNEPGRTEWEGIRSGSAAAAAGGITTIVDMPLNSHPSVTTGQLALAKKSSLEGRSYVDYGLWGGITADNCRNYTELNNQLSHGVIGFKGFMSNSGIHDFPYLDRSDLREAMAFCAEKQVILALHAEAEEELAKTAHRQGPGRRSFLDSRPVEAELVALEWIIEDALRYGTAVHVVHVSSADGVLMLNEAKRSGADITIETCPHYLLFTDEDFINQGPLLKCAPPLRSDEVREELWDVLSKGMIDTIGSDHSPCPIPMKEAGNEDIREAWGGIQGVQFGHRALLSEGLKRGLTFETLLPMMTRNPAKRFLPDGAGGTIAPGTPANLTLMKDKETTIHNTEILFKHKRSPYAGMQVQLDVDRVLLRGKSIYLGGAWVTGPPTGKCLTWGGMQDDQGTLRRIY</sequence>
<organism evidence="9 10">
    <name type="scientific">Salisediminibacterium beveridgei</name>
    <dbReference type="NCBI Taxonomy" id="632773"/>
    <lineage>
        <taxon>Bacteria</taxon>
        <taxon>Bacillati</taxon>
        <taxon>Bacillota</taxon>
        <taxon>Bacilli</taxon>
        <taxon>Bacillales</taxon>
        <taxon>Bacillaceae</taxon>
        <taxon>Salisediminibacterium</taxon>
    </lineage>
</organism>
<evidence type="ECO:0000256" key="5">
    <source>
        <dbReference type="ARBA" id="ARBA00022723"/>
    </source>
</evidence>
<dbReference type="InterPro" id="IPR011059">
    <property type="entry name" value="Metal-dep_hydrolase_composite"/>
</dbReference>
<dbReference type="NCBIfam" id="TIGR03178">
    <property type="entry name" value="allantoinase"/>
    <property type="match status" value="1"/>
</dbReference>
<dbReference type="EC" id="3.5.2.5" evidence="9"/>
<dbReference type="STRING" id="632773.BBEV_2697"/>
<gene>
    <name evidence="9" type="primary">allB</name>
    <name evidence="9" type="ORF">BBEV_2697</name>
</gene>
<evidence type="ECO:0000256" key="2">
    <source>
        <dbReference type="ARBA" id="ARBA00002368"/>
    </source>
</evidence>
<evidence type="ECO:0000313" key="10">
    <source>
        <dbReference type="Proteomes" id="UP000094463"/>
    </source>
</evidence>
<proteinExistence type="inferred from homology"/>
<keyword evidence="10" id="KW-1185">Reference proteome</keyword>
<dbReference type="EMBL" id="CP012502">
    <property type="protein sequence ID" value="AOM84035.1"/>
    <property type="molecule type" value="Genomic_DNA"/>
</dbReference>
<keyword evidence="7" id="KW-0862">Zinc</keyword>
<keyword evidence="6 9" id="KW-0378">Hydrolase</keyword>
<dbReference type="PANTHER" id="PTHR43668">
    <property type="entry name" value="ALLANTOINASE"/>
    <property type="match status" value="1"/>
</dbReference>
<dbReference type="PATRIC" id="fig|632773.3.peg.2835"/>
<comment type="similarity">
    <text evidence="3">Belongs to the metallo-dependent hydrolases superfamily. DHOase family. Class I DHOase subfamily.</text>
</comment>
<dbReference type="PANTHER" id="PTHR43668:SF4">
    <property type="entry name" value="ALLANTOINASE"/>
    <property type="match status" value="1"/>
</dbReference>
<evidence type="ECO:0000256" key="4">
    <source>
        <dbReference type="ARBA" id="ARBA00011881"/>
    </source>
</evidence>
<evidence type="ECO:0000256" key="1">
    <source>
        <dbReference type="ARBA" id="ARBA00001947"/>
    </source>
</evidence>
<dbReference type="InterPro" id="IPR006680">
    <property type="entry name" value="Amidohydro-rel"/>
</dbReference>
<dbReference type="PROSITE" id="PS00482">
    <property type="entry name" value="DIHYDROOROTASE_1"/>
    <property type="match status" value="1"/>
</dbReference>
<accession>A0A1D7QYE8</accession>
<dbReference type="GO" id="GO:0005737">
    <property type="term" value="C:cytoplasm"/>
    <property type="evidence" value="ECO:0007669"/>
    <property type="project" value="TreeGrafter"/>
</dbReference>
<dbReference type="SUPFAM" id="SSF51556">
    <property type="entry name" value="Metallo-dependent hydrolases"/>
    <property type="match status" value="1"/>
</dbReference>
<evidence type="ECO:0000256" key="6">
    <source>
        <dbReference type="ARBA" id="ARBA00022801"/>
    </source>
</evidence>
<dbReference type="InterPro" id="IPR017593">
    <property type="entry name" value="Allantoinase"/>
</dbReference>
<comment type="subunit">
    <text evidence="4">Homotetramer.</text>
</comment>
<dbReference type="GO" id="GO:0000256">
    <property type="term" value="P:allantoin catabolic process"/>
    <property type="evidence" value="ECO:0007669"/>
    <property type="project" value="InterPro"/>
</dbReference>
<name>A0A1D7QYE8_9BACI</name>
<comment type="cofactor">
    <cofactor evidence="1">
        <name>Zn(2+)</name>
        <dbReference type="ChEBI" id="CHEBI:29105"/>
    </cofactor>
</comment>
<evidence type="ECO:0000313" key="9">
    <source>
        <dbReference type="EMBL" id="AOM84035.1"/>
    </source>
</evidence>
<dbReference type="Pfam" id="PF01979">
    <property type="entry name" value="Amidohydro_1"/>
    <property type="match status" value="1"/>
</dbReference>
<dbReference type="GO" id="GO:0004038">
    <property type="term" value="F:allantoinase activity"/>
    <property type="evidence" value="ECO:0007669"/>
    <property type="project" value="UniProtKB-EC"/>
</dbReference>
<feature type="domain" description="Amidohydrolase-related" evidence="8">
    <location>
        <begin position="50"/>
        <end position="428"/>
    </location>
</feature>
<dbReference type="GO" id="GO:0008270">
    <property type="term" value="F:zinc ion binding"/>
    <property type="evidence" value="ECO:0007669"/>
    <property type="project" value="InterPro"/>
</dbReference>
<dbReference type="KEGG" id="bbev:BBEV_2697"/>
<keyword evidence="5" id="KW-0479">Metal-binding</keyword>
<dbReference type="Gene3D" id="3.20.20.140">
    <property type="entry name" value="Metal-dependent hydrolases"/>
    <property type="match status" value="1"/>
</dbReference>
<dbReference type="Proteomes" id="UP000094463">
    <property type="component" value="Chromosome"/>
</dbReference>
<dbReference type="InterPro" id="IPR002195">
    <property type="entry name" value="Dihydroorotase_CS"/>
</dbReference>
<protein>
    <submittedName>
        <fullName evidence="9">Allantoinase</fullName>
        <ecNumber evidence="9">3.5.2.5</ecNumber>
    </submittedName>
</protein>
<reference evidence="9 10" key="1">
    <citation type="submission" date="2015-08" db="EMBL/GenBank/DDBJ databases">
        <title>The complete genome sequence of Bacillus beveridgei MLTeJB.</title>
        <authorList>
            <person name="Hanson T.E."/>
            <person name="Mesa C."/>
            <person name="Basesman S.M."/>
            <person name="Oremland R.S."/>
        </authorList>
    </citation>
    <scope>NUCLEOTIDE SEQUENCE [LARGE SCALE GENOMIC DNA]</scope>
    <source>
        <strain evidence="9 10">MLTeJB</strain>
    </source>
</reference>
<dbReference type="InterPro" id="IPR032466">
    <property type="entry name" value="Metal_Hydrolase"/>
</dbReference>
<dbReference type="AlphaFoldDB" id="A0A1D7QYE8"/>
<evidence type="ECO:0000256" key="3">
    <source>
        <dbReference type="ARBA" id="ARBA00010286"/>
    </source>
</evidence>
<evidence type="ECO:0000256" key="7">
    <source>
        <dbReference type="ARBA" id="ARBA00022833"/>
    </source>
</evidence>
<dbReference type="SUPFAM" id="SSF51338">
    <property type="entry name" value="Composite domain of metallo-dependent hydrolases"/>
    <property type="match status" value="1"/>
</dbReference>
<comment type="function">
    <text evidence="2">Catalyzes the reversible cyclization of carbamoyl aspartate to dihydroorotate.</text>
</comment>